<dbReference type="InterPro" id="IPR041677">
    <property type="entry name" value="DNA2/NAM7_AAA_11"/>
</dbReference>
<evidence type="ECO:0000313" key="7">
    <source>
        <dbReference type="EMBL" id="MBV3386635.1"/>
    </source>
</evidence>
<evidence type="ECO:0000256" key="2">
    <source>
        <dbReference type="ARBA" id="ARBA00022741"/>
    </source>
</evidence>
<keyword evidence="4" id="KW-0347">Helicase</keyword>
<gene>
    <name evidence="7" type="ORF">KSW82_02630</name>
</gene>
<comment type="caution">
    <text evidence="7">The sequence shown here is derived from an EMBL/GenBank/DDBJ whole genome shotgun (WGS) entry which is preliminary data.</text>
</comment>
<evidence type="ECO:0000256" key="1">
    <source>
        <dbReference type="ARBA" id="ARBA00007913"/>
    </source>
</evidence>
<dbReference type="CDD" id="cd18808">
    <property type="entry name" value="SF1_C_Upf1"/>
    <property type="match status" value="1"/>
</dbReference>
<evidence type="ECO:0000313" key="8">
    <source>
        <dbReference type="Proteomes" id="UP001196765"/>
    </source>
</evidence>
<keyword evidence="2" id="KW-0547">Nucleotide-binding</keyword>
<reference evidence="7" key="1">
    <citation type="submission" date="2021-06" db="EMBL/GenBank/DDBJ databases">
        <title>Collection of gut derived symbiotic bacterial strains cultured from healthy donors.</title>
        <authorList>
            <person name="Lin H."/>
            <person name="Littmann E."/>
            <person name="Pamer E.G."/>
        </authorList>
    </citation>
    <scope>NUCLEOTIDE SEQUENCE</scope>
    <source>
        <strain evidence="7">MSK.21.74</strain>
    </source>
</reference>
<dbReference type="InterPro" id="IPR047187">
    <property type="entry name" value="SF1_C_Upf1"/>
</dbReference>
<dbReference type="RefSeq" id="WP_217743637.1">
    <property type="nucleotide sequence ID" value="NZ_JAHOEI010000004.1"/>
</dbReference>
<dbReference type="GO" id="GO:0016787">
    <property type="term" value="F:hydrolase activity"/>
    <property type="evidence" value="ECO:0007669"/>
    <property type="project" value="UniProtKB-KW"/>
</dbReference>
<dbReference type="Pfam" id="PF13086">
    <property type="entry name" value="AAA_11"/>
    <property type="match status" value="1"/>
</dbReference>
<dbReference type="Proteomes" id="UP001196765">
    <property type="component" value="Unassembled WGS sequence"/>
</dbReference>
<dbReference type="GO" id="GO:0005694">
    <property type="term" value="C:chromosome"/>
    <property type="evidence" value="ECO:0007669"/>
    <property type="project" value="UniProtKB-ARBA"/>
</dbReference>
<keyword evidence="5" id="KW-0067">ATP-binding</keyword>
<sequence length="688" mass="78984">MEQISPIQALLQQRTLLQLEYYTEKEAFRKLTEQMGMQRKVKRGDAWFPLQVGKSFYNSLNQTAIEVFRTSDQDIEHNFEFGRPVMFFMVKKMGKNENQGNTALQQSENPSDANHKVQSSNLKVQSIKYFSFTGTVSYVDGDRMVITVPDSAPLLELQQSTDPIGVQLSFDETSYKLMFEALDRVMKAKNNRLAYLRDLFYSHQKAGRFSFEPMKFPWLNPTQERAVNEVLWAKDVAIVHGPPGTGKTTTLVEAINETLMRESQVLVCAQSNMAVDWISEKLVDRGINVLRIGNPTRVNDKMLGFTYERRFESHADYPQLWAIRKAIRELRKNRKKGSENYHQKMDRLKSRAAEIELRINAELFGEARVIACTLVGSAHHLLEGMKFGTLFIDEAAQALEAACWIPMRRASRVILAGDHCQLPPTVKSIAALRAGLGKTLMERIAENKPEVVTLLKIQYRMNDEIMRFSSDWFYGGKVESAPQIKYRSVLDYDHPITWIDTSNEENQITIEGEDAPEDSASTSSSVSAANQNSDLNFKEQFVGESFGRINKAEAELTLLTLAEYFTKIGKRRVLEERIDVGIISPYRAQVQYLKKLIKKYEFFKPYRRLISVNTVDGFQGQERDVILISLVRSNDEGQIGFLKDLRRMNVAMTRARMKLIILGNKDTMTKHPFYKKLWEYVEAINNNE</sequence>
<dbReference type="EMBL" id="JAHOEI010000004">
    <property type="protein sequence ID" value="MBV3386635.1"/>
    <property type="molecule type" value="Genomic_DNA"/>
</dbReference>
<dbReference type="GO" id="GO:0043139">
    <property type="term" value="F:5'-3' DNA helicase activity"/>
    <property type="evidence" value="ECO:0007669"/>
    <property type="project" value="TreeGrafter"/>
</dbReference>
<dbReference type="PANTHER" id="PTHR43788:SF8">
    <property type="entry name" value="DNA-BINDING PROTEIN SMUBP-2"/>
    <property type="match status" value="1"/>
</dbReference>
<dbReference type="SMART" id="SM00382">
    <property type="entry name" value="AAA"/>
    <property type="match status" value="1"/>
</dbReference>
<evidence type="ECO:0000256" key="4">
    <source>
        <dbReference type="ARBA" id="ARBA00022806"/>
    </source>
</evidence>
<organism evidence="7 8">
    <name type="scientific">Segatella copri</name>
    <dbReference type="NCBI Taxonomy" id="165179"/>
    <lineage>
        <taxon>Bacteria</taxon>
        <taxon>Pseudomonadati</taxon>
        <taxon>Bacteroidota</taxon>
        <taxon>Bacteroidia</taxon>
        <taxon>Bacteroidales</taxon>
        <taxon>Prevotellaceae</taxon>
        <taxon>Segatella</taxon>
    </lineage>
</organism>
<comment type="similarity">
    <text evidence="1">Belongs to the DNA2/NAM7 helicase family.</text>
</comment>
<evidence type="ECO:0000256" key="3">
    <source>
        <dbReference type="ARBA" id="ARBA00022801"/>
    </source>
</evidence>
<dbReference type="GO" id="GO:0005524">
    <property type="term" value="F:ATP binding"/>
    <property type="evidence" value="ECO:0007669"/>
    <property type="project" value="UniProtKB-KW"/>
</dbReference>
<dbReference type="AlphaFoldDB" id="A0AAW4N2X5"/>
<dbReference type="PANTHER" id="PTHR43788">
    <property type="entry name" value="DNA2/NAM7 HELICASE FAMILY MEMBER"/>
    <property type="match status" value="1"/>
</dbReference>
<evidence type="ECO:0000256" key="5">
    <source>
        <dbReference type="ARBA" id="ARBA00022840"/>
    </source>
</evidence>
<dbReference type="CDD" id="cd18044">
    <property type="entry name" value="DEXXQc_SMUBP2"/>
    <property type="match status" value="1"/>
</dbReference>
<feature type="domain" description="AAA+ ATPase" evidence="6">
    <location>
        <begin position="233"/>
        <end position="445"/>
    </location>
</feature>
<proteinExistence type="inferred from homology"/>
<keyword evidence="3" id="KW-0378">Hydrolase</keyword>
<accession>A0AAW4N2X5</accession>
<dbReference type="Pfam" id="PF13087">
    <property type="entry name" value="AAA_12"/>
    <property type="match status" value="1"/>
</dbReference>
<evidence type="ECO:0000259" key="6">
    <source>
        <dbReference type="SMART" id="SM00382"/>
    </source>
</evidence>
<protein>
    <submittedName>
        <fullName evidence="7">AAA family ATPase</fullName>
    </submittedName>
</protein>
<name>A0AAW4N2X5_9BACT</name>
<dbReference type="FunFam" id="3.40.50.300:FF:000326">
    <property type="entry name" value="P-loop containing nucleoside triphosphate hydrolase"/>
    <property type="match status" value="1"/>
</dbReference>
<dbReference type="InterPro" id="IPR050534">
    <property type="entry name" value="Coronavir_polyprotein_1ab"/>
</dbReference>
<dbReference type="InterPro" id="IPR003593">
    <property type="entry name" value="AAA+_ATPase"/>
</dbReference>
<dbReference type="InterPro" id="IPR041679">
    <property type="entry name" value="DNA2/NAM7-like_C"/>
</dbReference>